<dbReference type="AlphaFoldDB" id="A0A2N0NYQ2"/>
<accession>A0A2N0NYQ2</accession>
<name>A0A2N0NYQ2_9GLOM</name>
<organism evidence="1 2">
    <name type="scientific">Rhizophagus irregularis</name>
    <dbReference type="NCBI Taxonomy" id="588596"/>
    <lineage>
        <taxon>Eukaryota</taxon>
        <taxon>Fungi</taxon>
        <taxon>Fungi incertae sedis</taxon>
        <taxon>Mucoromycota</taxon>
        <taxon>Glomeromycotina</taxon>
        <taxon>Glomeromycetes</taxon>
        <taxon>Glomerales</taxon>
        <taxon>Glomeraceae</taxon>
        <taxon>Rhizophagus</taxon>
    </lineage>
</organism>
<evidence type="ECO:0000313" key="2">
    <source>
        <dbReference type="Proteomes" id="UP000232722"/>
    </source>
</evidence>
<dbReference type="EMBL" id="LLXJ01002100">
    <property type="protein sequence ID" value="PKB99703.1"/>
    <property type="molecule type" value="Genomic_DNA"/>
</dbReference>
<dbReference type="VEuPathDB" id="FungiDB:RhiirA1_448643"/>
<evidence type="ECO:0000313" key="1">
    <source>
        <dbReference type="EMBL" id="PKB99703.1"/>
    </source>
</evidence>
<gene>
    <name evidence="1" type="ORF">RhiirA5_429287</name>
</gene>
<protein>
    <submittedName>
        <fullName evidence="1">Uncharacterized protein</fullName>
    </submittedName>
</protein>
<comment type="caution">
    <text evidence="1">The sequence shown here is derived from an EMBL/GenBank/DDBJ whole genome shotgun (WGS) entry which is preliminary data.</text>
</comment>
<reference evidence="1 2" key="1">
    <citation type="submission" date="2016-04" db="EMBL/GenBank/DDBJ databases">
        <title>Genome analyses suggest a sexual origin of heterokaryosis in a supposedly ancient asexual fungus.</title>
        <authorList>
            <person name="Ropars J."/>
            <person name="Sedzielewska K."/>
            <person name="Noel J."/>
            <person name="Charron P."/>
            <person name="Farinelli L."/>
            <person name="Marton T."/>
            <person name="Kruger M."/>
            <person name="Pelin A."/>
            <person name="Brachmann A."/>
            <person name="Corradi N."/>
        </authorList>
    </citation>
    <scope>NUCLEOTIDE SEQUENCE [LARGE SCALE GENOMIC DNA]</scope>
    <source>
        <strain evidence="1 2">A5</strain>
    </source>
</reference>
<dbReference type="Proteomes" id="UP000232722">
    <property type="component" value="Unassembled WGS sequence"/>
</dbReference>
<sequence>MAAIHYNDESARNPANNANIMKRYRYLKNLQLTCPIGIYRYAQENYLDETEKVRMLAEIHEELPKYFTQQMRKNYSLIKTVTPAVLQMLYFDLTGDAATTSNAISCEVEERLRLMLALEDPSIIFDLRETPAVDNRWHNTIMHMSLAISIHDLHNIILARLHIKHTIKAIQYTERYQVKFKVQDRLLRKKSVDANYYAALFHYLREFLIQYRQYVCFILADDKHKVPIGKGMPISTEIHNRQSLAAQNSTLDVADHDFTNLSLTPSVIFFVSIPKDISDGFYNREVFVSFKDTVFEPSSAIRHTTEFYNVINTKYTHHTSPPILCLYTDRRPDHRCTYGSVQIALISLFLSRDYDMLIAV</sequence>
<reference evidence="1 2" key="2">
    <citation type="submission" date="2017-09" db="EMBL/GenBank/DDBJ databases">
        <title>Extensive intraspecific genome diversity in a model arbuscular mycorrhizal fungus.</title>
        <authorList>
            <person name="Chen E.C."/>
            <person name="Morin E."/>
            <person name="Beaudet D."/>
            <person name="Noel J."/>
            <person name="Ndikumana S."/>
            <person name="Charron P."/>
            <person name="St-Onge C."/>
            <person name="Giorgi J."/>
            <person name="Grigoriev I.V."/>
            <person name="Roux C."/>
            <person name="Martin F.M."/>
            <person name="Corradi N."/>
        </authorList>
    </citation>
    <scope>NUCLEOTIDE SEQUENCE [LARGE SCALE GENOMIC DNA]</scope>
    <source>
        <strain evidence="1 2">A5</strain>
    </source>
</reference>
<proteinExistence type="predicted"/>